<proteinExistence type="predicted"/>
<evidence type="ECO:0000313" key="2">
    <source>
        <dbReference type="EMBL" id="KAG2269079.1"/>
    </source>
</evidence>
<accession>A0A8X7QK65</accession>
<evidence type="ECO:0000313" key="3">
    <source>
        <dbReference type="Proteomes" id="UP000886595"/>
    </source>
</evidence>
<feature type="compositionally biased region" description="Polar residues" evidence="1">
    <location>
        <begin position="29"/>
        <end position="53"/>
    </location>
</feature>
<reference evidence="2 3" key="1">
    <citation type="submission" date="2020-02" db="EMBL/GenBank/DDBJ databases">
        <authorList>
            <person name="Ma Q."/>
            <person name="Huang Y."/>
            <person name="Song X."/>
            <person name="Pei D."/>
        </authorList>
    </citation>
    <scope>NUCLEOTIDE SEQUENCE [LARGE SCALE GENOMIC DNA]</scope>
    <source>
        <strain evidence="2">Sxm20200214</strain>
        <tissue evidence="2">Leaf</tissue>
    </source>
</reference>
<organism evidence="2 3">
    <name type="scientific">Brassica carinata</name>
    <name type="common">Ethiopian mustard</name>
    <name type="synonym">Abyssinian cabbage</name>
    <dbReference type="NCBI Taxonomy" id="52824"/>
    <lineage>
        <taxon>Eukaryota</taxon>
        <taxon>Viridiplantae</taxon>
        <taxon>Streptophyta</taxon>
        <taxon>Embryophyta</taxon>
        <taxon>Tracheophyta</taxon>
        <taxon>Spermatophyta</taxon>
        <taxon>Magnoliopsida</taxon>
        <taxon>eudicotyledons</taxon>
        <taxon>Gunneridae</taxon>
        <taxon>Pentapetalae</taxon>
        <taxon>rosids</taxon>
        <taxon>malvids</taxon>
        <taxon>Brassicales</taxon>
        <taxon>Brassicaceae</taxon>
        <taxon>Brassiceae</taxon>
        <taxon>Brassica</taxon>
    </lineage>
</organism>
<evidence type="ECO:0000256" key="1">
    <source>
        <dbReference type="SAM" id="MobiDB-lite"/>
    </source>
</evidence>
<name>A0A8X7QK65_BRACI</name>
<sequence length="118" mass="13893">MRLHSYNQNRRQTLKRLIEISRPVIETAGTLTKNQPSTRESKRSSGQHNNTGPNIPEPSVHGTKPEPKRIARNSKYRRDKHPKLKPPPQAKLHRKDYTLNFIILLHRSHRSHRRTRES</sequence>
<dbReference type="Proteomes" id="UP000886595">
    <property type="component" value="Unassembled WGS sequence"/>
</dbReference>
<dbReference type="EMBL" id="JAAMPC010000013">
    <property type="protein sequence ID" value="KAG2269079.1"/>
    <property type="molecule type" value="Genomic_DNA"/>
</dbReference>
<comment type="caution">
    <text evidence="2">The sequence shown here is derived from an EMBL/GenBank/DDBJ whole genome shotgun (WGS) entry which is preliminary data.</text>
</comment>
<feature type="compositionally biased region" description="Basic residues" evidence="1">
    <location>
        <begin position="70"/>
        <end position="84"/>
    </location>
</feature>
<gene>
    <name evidence="2" type="ORF">Bca52824_063634</name>
</gene>
<keyword evidence="3" id="KW-1185">Reference proteome</keyword>
<feature type="region of interest" description="Disordered" evidence="1">
    <location>
        <begin position="18"/>
        <end position="95"/>
    </location>
</feature>
<dbReference type="AlphaFoldDB" id="A0A8X7QK65"/>
<protein>
    <submittedName>
        <fullName evidence="2">Uncharacterized protein</fullName>
    </submittedName>
</protein>